<sequence>MRPALRRGGKRRSREVFSWVAPVFARGLRYPAMSSEISANDEVAGEREPSLLDCACETFVGDLAALSPTDATAWGIDGFDGELQDFSPDYWNDVAERNREMCMDVDAFDESTDASDDEDDFDDVDHVTAEVLRDRLYLDLDLHHNGEDLRLLNNIDSPVQTIRDTFLLMDTDTDDELEALRSRMSKVPAALEGYRESLIEAAAHGHVAAHRQVDNLVNQCEDLADSDSMLEGLGLPADSKEVVDAKAAFGAFADWLGEELGPQAPHHDAVGRDRYELFSRKFVGDKVDLDEAYEWGMNRVMEIRSEQEAIARKLYGEGTSVREALHNLNQDERYLVHGVDEIREWMQDVADDAIAGIDGDHFDIPPEIATIECKIDPAGTGAIFYTPPSDDLLRPGRMWWSVPEGQTTFHTWQELTTVFHEGVPGHHLQCGATLAEASALNFWRRSACWISGHGEGWALYAEQLMADLGYLDDLGYRMGLLDSQRLRAARVVLDIGVHLQKKLPDANSVWDSSIARAFLRENTAMDDANLNFELERYLGWPGQAPSYALGQRMWEQIRDEALAEGQSLAEFHSRALKLGSMPMSILRGEVLDEAD</sequence>
<reference evidence="1 2" key="1">
    <citation type="journal article" date="2012" name="J. Bacteriol.">
        <title>Draft Genome Sequence of Turicella otitidis ATCC 51513, Isolated from Middle Ear Fluid from a Child with Otitis Media.</title>
        <authorList>
            <person name="Brinkrolf K."/>
            <person name="Schneider J."/>
            <person name="Knecht M."/>
            <person name="Ruckert C."/>
            <person name="Tauch A."/>
        </authorList>
    </citation>
    <scope>NUCLEOTIDE SEQUENCE [LARGE SCALE GENOMIC DNA]</scope>
    <source>
        <strain evidence="1 2">ATCC 51513</strain>
    </source>
</reference>
<dbReference type="Pfam" id="PF05960">
    <property type="entry name" value="DUF885"/>
    <property type="match status" value="1"/>
</dbReference>
<dbReference type="PANTHER" id="PTHR33361">
    <property type="entry name" value="GLR0591 PROTEIN"/>
    <property type="match status" value="1"/>
</dbReference>
<gene>
    <name evidence="1" type="ORF">BN46_1304</name>
</gene>
<dbReference type="EMBL" id="CAJZ01000189">
    <property type="protein sequence ID" value="CCI84026.1"/>
    <property type="molecule type" value="Genomic_DNA"/>
</dbReference>
<evidence type="ECO:0008006" key="3">
    <source>
        <dbReference type="Google" id="ProtNLM"/>
    </source>
</evidence>
<comment type="caution">
    <text evidence="1">The sequence shown here is derived from an EMBL/GenBank/DDBJ whole genome shotgun (WGS) entry which is preliminary data.</text>
</comment>
<organism evidence="1 2">
    <name type="scientific">Corynebacterium otitidis ATCC 51513</name>
    <dbReference type="NCBI Taxonomy" id="883169"/>
    <lineage>
        <taxon>Bacteria</taxon>
        <taxon>Bacillati</taxon>
        <taxon>Actinomycetota</taxon>
        <taxon>Actinomycetes</taxon>
        <taxon>Mycobacteriales</taxon>
        <taxon>Corynebacteriaceae</taxon>
        <taxon>Corynebacterium</taxon>
    </lineage>
</organism>
<proteinExistence type="predicted"/>
<evidence type="ECO:0000313" key="1">
    <source>
        <dbReference type="EMBL" id="CCI84026.1"/>
    </source>
</evidence>
<accession>I7JWQ7</accession>
<dbReference type="PANTHER" id="PTHR33361:SF2">
    <property type="entry name" value="DUF885 DOMAIN-CONTAINING PROTEIN"/>
    <property type="match status" value="1"/>
</dbReference>
<protein>
    <recommendedName>
        <fullName evidence="3">DUF885 domain-containing protein</fullName>
    </recommendedName>
</protein>
<name>I7JWQ7_9CORY</name>
<dbReference type="Proteomes" id="UP000011016">
    <property type="component" value="Unassembled WGS sequence"/>
</dbReference>
<dbReference type="AlphaFoldDB" id="I7JWQ7"/>
<dbReference type="InterPro" id="IPR010281">
    <property type="entry name" value="DUF885"/>
</dbReference>
<evidence type="ECO:0000313" key="2">
    <source>
        <dbReference type="Proteomes" id="UP000011016"/>
    </source>
</evidence>